<name>A0A166GS64_9AGAM</name>
<dbReference type="SUPFAM" id="SSF52540">
    <property type="entry name" value="P-loop containing nucleoside triphosphate hydrolases"/>
    <property type="match status" value="1"/>
</dbReference>
<accession>A0A166GS64</accession>
<dbReference type="PANTHER" id="PTHR37816:SF2">
    <property type="entry name" value="DNA TOPOLOGY MODULATION PROTEIN FLAR-RELATED PROTEIN"/>
    <property type="match status" value="1"/>
</dbReference>
<dbReference type="InterPro" id="IPR027417">
    <property type="entry name" value="P-loop_NTPase"/>
</dbReference>
<reference evidence="1 2" key="1">
    <citation type="journal article" date="2016" name="Mol. Biol. Evol.">
        <title>Comparative Genomics of Early-Diverging Mushroom-Forming Fungi Provides Insights into the Origins of Lignocellulose Decay Capabilities.</title>
        <authorList>
            <person name="Nagy L.G."/>
            <person name="Riley R."/>
            <person name="Tritt A."/>
            <person name="Adam C."/>
            <person name="Daum C."/>
            <person name="Floudas D."/>
            <person name="Sun H."/>
            <person name="Yadav J.S."/>
            <person name="Pangilinan J."/>
            <person name="Larsson K.H."/>
            <person name="Matsuura K."/>
            <person name="Barry K."/>
            <person name="Labutti K."/>
            <person name="Kuo R."/>
            <person name="Ohm R.A."/>
            <person name="Bhattacharya S.S."/>
            <person name="Shirouzu T."/>
            <person name="Yoshinaga Y."/>
            <person name="Martin F.M."/>
            <person name="Grigoriev I.V."/>
            <person name="Hibbett D.S."/>
        </authorList>
    </citation>
    <scope>NUCLEOTIDE SEQUENCE [LARGE SCALE GENOMIC DNA]</scope>
    <source>
        <strain evidence="1 2">HHB10207 ss-3</strain>
    </source>
</reference>
<dbReference type="EMBL" id="KV428017">
    <property type="protein sequence ID" value="KZT41958.1"/>
    <property type="molecule type" value="Genomic_DNA"/>
</dbReference>
<dbReference type="PANTHER" id="PTHR37816">
    <property type="entry name" value="YALI0E33011P"/>
    <property type="match status" value="1"/>
</dbReference>
<dbReference type="Proteomes" id="UP000076798">
    <property type="component" value="Unassembled WGS sequence"/>
</dbReference>
<keyword evidence="2" id="KW-1185">Reference proteome</keyword>
<evidence type="ECO:0008006" key="3">
    <source>
        <dbReference type="Google" id="ProtNLM"/>
    </source>
</evidence>
<sequence length="197" mass="22711">MPSPALKGDEAGVFRIQVIGNSGSGKSRTAAQISEKLQIPVICLDKLWYKPGWIEHHVTEFRNLVREKMDECLEGWVVDGVYSRKLEGLVEQQATDIIWLDPPFLLILGRLLKRSILRVVGVDPPCSPGCHESFSHVFFSRESVIWLALTQRERKDRIFSKMLEKDDRVQRFGGWRKDLGDWLQRLTLVSRVERRLG</sequence>
<dbReference type="OrthoDB" id="65590at2759"/>
<gene>
    <name evidence="1" type="ORF">SISSUDRAFT_181088</name>
</gene>
<evidence type="ECO:0000313" key="1">
    <source>
        <dbReference type="EMBL" id="KZT41958.1"/>
    </source>
</evidence>
<protein>
    <recommendedName>
        <fullName evidence="3">Adenylate kinase</fullName>
    </recommendedName>
</protein>
<dbReference type="AlphaFoldDB" id="A0A166GS64"/>
<dbReference type="InterPro" id="IPR052922">
    <property type="entry name" value="Cytidylate_Kinase-2"/>
</dbReference>
<organism evidence="1 2">
    <name type="scientific">Sistotremastrum suecicum HHB10207 ss-3</name>
    <dbReference type="NCBI Taxonomy" id="1314776"/>
    <lineage>
        <taxon>Eukaryota</taxon>
        <taxon>Fungi</taxon>
        <taxon>Dikarya</taxon>
        <taxon>Basidiomycota</taxon>
        <taxon>Agaricomycotina</taxon>
        <taxon>Agaricomycetes</taxon>
        <taxon>Sistotremastrales</taxon>
        <taxon>Sistotremastraceae</taxon>
        <taxon>Sistotremastrum</taxon>
    </lineage>
</organism>
<dbReference type="Gene3D" id="3.40.50.300">
    <property type="entry name" value="P-loop containing nucleotide triphosphate hydrolases"/>
    <property type="match status" value="1"/>
</dbReference>
<proteinExistence type="predicted"/>
<evidence type="ECO:0000313" key="2">
    <source>
        <dbReference type="Proteomes" id="UP000076798"/>
    </source>
</evidence>